<comment type="caution">
    <text evidence="2">The sequence shown here is derived from an EMBL/GenBank/DDBJ whole genome shotgun (WGS) entry which is preliminary data.</text>
</comment>
<keyword evidence="1" id="KW-0812">Transmembrane</keyword>
<name>A0A7K1KXX9_9ACTN</name>
<keyword evidence="1" id="KW-0472">Membrane</keyword>
<dbReference type="EMBL" id="WOFH01000003">
    <property type="protein sequence ID" value="MUN36806.1"/>
    <property type="molecule type" value="Genomic_DNA"/>
</dbReference>
<feature type="transmembrane region" description="Helical" evidence="1">
    <location>
        <begin position="116"/>
        <end position="134"/>
    </location>
</feature>
<feature type="transmembrane region" description="Helical" evidence="1">
    <location>
        <begin position="191"/>
        <end position="212"/>
    </location>
</feature>
<gene>
    <name evidence="2" type="ORF">GNZ18_09375</name>
</gene>
<keyword evidence="1" id="KW-1133">Transmembrane helix</keyword>
<proteinExistence type="predicted"/>
<dbReference type="Proteomes" id="UP000432015">
    <property type="component" value="Unassembled WGS sequence"/>
</dbReference>
<feature type="transmembrane region" description="Helical" evidence="1">
    <location>
        <begin position="224"/>
        <end position="244"/>
    </location>
</feature>
<organism evidence="2 3">
    <name type="scientific">Actinomadura litoris</name>
    <dbReference type="NCBI Taxonomy" id="2678616"/>
    <lineage>
        <taxon>Bacteria</taxon>
        <taxon>Bacillati</taxon>
        <taxon>Actinomycetota</taxon>
        <taxon>Actinomycetes</taxon>
        <taxon>Streptosporangiales</taxon>
        <taxon>Thermomonosporaceae</taxon>
        <taxon>Actinomadura</taxon>
    </lineage>
</organism>
<keyword evidence="3" id="KW-1185">Reference proteome</keyword>
<sequence length="261" mass="27664">MTLRIVALTFRAQAEYRAEFLLKVAFGVAWQVSIIVFAAVLLGRFPGMGGWPSDAVLLIAAMRMLSHGLFELFCGRATELSTIVQAGKIDAYLLRPLPVYRQVQLSIFPSNALGDLLVGVSMFTSAVVALDTAWTPLRVAYVGAAVAGGALMEGAIFTLLSALQLRLPAGLSWSRWVEELLSTFGNYPLKILPGVVNGAFTFILPLAFVAYFPAATLTGNTSGLGVPAALAAAAPLAGLAGFVGSRLLWNFALRHYTGVNG</sequence>
<dbReference type="PANTHER" id="PTHR36833:SF1">
    <property type="entry name" value="INTEGRAL MEMBRANE TRANSPORT PROTEIN"/>
    <property type="match status" value="1"/>
</dbReference>
<dbReference type="AlphaFoldDB" id="A0A7K1KXX9"/>
<feature type="transmembrane region" description="Helical" evidence="1">
    <location>
        <begin position="20"/>
        <end position="43"/>
    </location>
</feature>
<accession>A0A7K1KXX9</accession>
<reference evidence="2 3" key="1">
    <citation type="submission" date="2019-11" db="EMBL/GenBank/DDBJ databases">
        <authorList>
            <person name="Cao P."/>
        </authorList>
    </citation>
    <scope>NUCLEOTIDE SEQUENCE [LARGE SCALE GENOMIC DNA]</scope>
    <source>
        <strain evidence="2 3">NEAU-AAG5</strain>
    </source>
</reference>
<protein>
    <submittedName>
        <fullName evidence="2">ABC transporter</fullName>
    </submittedName>
</protein>
<feature type="transmembrane region" description="Helical" evidence="1">
    <location>
        <begin position="140"/>
        <end position="165"/>
    </location>
</feature>
<dbReference type="InterPro" id="IPR010390">
    <property type="entry name" value="ABC-2_transporter-like"/>
</dbReference>
<dbReference type="Pfam" id="PF06182">
    <property type="entry name" value="ABC2_membrane_6"/>
    <property type="match status" value="1"/>
</dbReference>
<evidence type="ECO:0000313" key="2">
    <source>
        <dbReference type="EMBL" id="MUN36806.1"/>
    </source>
</evidence>
<evidence type="ECO:0000313" key="3">
    <source>
        <dbReference type="Proteomes" id="UP000432015"/>
    </source>
</evidence>
<dbReference type="PANTHER" id="PTHR36833">
    <property type="entry name" value="SLR0610 PROTEIN-RELATED"/>
    <property type="match status" value="1"/>
</dbReference>
<evidence type="ECO:0000256" key="1">
    <source>
        <dbReference type="SAM" id="Phobius"/>
    </source>
</evidence>